<name>A0A5H2XQ41_PRUDU</name>
<organism evidence="1">
    <name type="scientific">Prunus dulcis</name>
    <name type="common">Almond</name>
    <name type="synonym">Amygdalus dulcis</name>
    <dbReference type="NCBI Taxonomy" id="3755"/>
    <lineage>
        <taxon>Eukaryota</taxon>
        <taxon>Viridiplantae</taxon>
        <taxon>Streptophyta</taxon>
        <taxon>Embryophyta</taxon>
        <taxon>Tracheophyta</taxon>
        <taxon>Spermatophyta</taxon>
        <taxon>Magnoliopsida</taxon>
        <taxon>eudicotyledons</taxon>
        <taxon>Gunneridae</taxon>
        <taxon>Pentapetalae</taxon>
        <taxon>rosids</taxon>
        <taxon>fabids</taxon>
        <taxon>Rosales</taxon>
        <taxon>Rosaceae</taxon>
        <taxon>Amygdaloideae</taxon>
        <taxon>Amygdaleae</taxon>
        <taxon>Prunus</taxon>
    </lineage>
</organism>
<dbReference type="EMBL" id="AP020979">
    <property type="protein sequence ID" value="BBN68919.1"/>
    <property type="molecule type" value="Genomic_DNA"/>
</dbReference>
<dbReference type="PANTHER" id="PTHR33178">
    <property type="match status" value="1"/>
</dbReference>
<dbReference type="InterPro" id="IPR044662">
    <property type="entry name" value="HS1/DABB1-like"/>
</dbReference>
<reference evidence="1" key="1">
    <citation type="journal article" date="2019" name="Science">
        <title>Mutation of a bHLH transcription factor allowed almond domestication.</title>
        <authorList>
            <person name="Sanchez-Perez R."/>
            <person name="Pavan S."/>
            <person name="Mazzeo R."/>
            <person name="Moldovan C."/>
            <person name="Aiese Cigliano R."/>
            <person name="Del Cueto J."/>
            <person name="Ricciardi F."/>
            <person name="Lotti C."/>
            <person name="Ricciardi L."/>
            <person name="Dicenta F."/>
            <person name="Lopez-Marques R.L."/>
            <person name="Lindberg Moller B."/>
        </authorList>
    </citation>
    <scope>NUCLEOTIDE SEQUENCE</scope>
</reference>
<evidence type="ECO:0000313" key="1">
    <source>
        <dbReference type="EMBL" id="BBN68919.1"/>
    </source>
</evidence>
<accession>A0A5H2XQ41</accession>
<protein>
    <submittedName>
        <fullName evidence="1">Stress responsive alpha-beta barrel domain protein</fullName>
    </submittedName>
</protein>
<dbReference type="PANTHER" id="PTHR33178:SF5">
    <property type="entry name" value="EXPRESSED PROTEIN"/>
    <property type="match status" value="1"/>
</dbReference>
<sequence length="67" mass="8026">MLDFLYTTQYQMRGILAVSLGRICNENIDKYTHAVYMRFQEKRRHWESAVRLCSETSLRSLQKALRV</sequence>
<gene>
    <name evidence="1" type="ORF">Prudu_642S000300</name>
</gene>
<proteinExistence type="predicted"/>
<dbReference type="AlphaFoldDB" id="A0A5H2XQ41"/>